<dbReference type="Pfam" id="PF19290">
    <property type="entry name" value="PmbA_TldD_2nd"/>
    <property type="match status" value="1"/>
</dbReference>
<reference evidence="6 7" key="1">
    <citation type="submission" date="2014-05" db="EMBL/GenBank/DDBJ databases">
        <title>Whole genome shotgun sequence of Rhizobium rhizogenes NBRC 13257.</title>
        <authorList>
            <person name="Katano-Makiyama Y."/>
            <person name="Hosoyama A."/>
            <person name="Hashimoto M."/>
            <person name="Hosoyama Y."/>
            <person name="Noguchi M."/>
            <person name="Tsuchikane K."/>
            <person name="Kimura A."/>
            <person name="Ohji S."/>
            <person name="Ichikawa N."/>
            <person name="Yamazoe A."/>
            <person name="Fujita N."/>
        </authorList>
    </citation>
    <scope>NUCLEOTIDE SEQUENCE [LARGE SCALE GENOMIC DNA]</scope>
    <source>
        <strain evidence="6 7">NBRC 13257</strain>
    </source>
</reference>
<dbReference type="Proteomes" id="UP000026941">
    <property type="component" value="Unassembled WGS sequence"/>
</dbReference>
<dbReference type="RefSeq" id="WP_042474162.1">
    <property type="nucleotide sequence ID" value="NZ_BAYX01000009.1"/>
</dbReference>
<comment type="caution">
    <text evidence="6">The sequence shown here is derived from an EMBL/GenBank/DDBJ whole genome shotgun (WGS) entry which is preliminary data.</text>
</comment>
<dbReference type="InterPro" id="IPR045569">
    <property type="entry name" value="Metalloprtase-TldD/E_C"/>
</dbReference>
<feature type="domain" description="Metalloprotease TldD/E C-terminal" evidence="4">
    <location>
        <begin position="234"/>
        <end position="448"/>
    </location>
</feature>
<dbReference type="PANTHER" id="PTHR43421:SF1">
    <property type="entry name" value="METALLOPROTEASE PMBA"/>
    <property type="match status" value="1"/>
</dbReference>
<feature type="compositionally biased region" description="Polar residues" evidence="2">
    <location>
        <begin position="342"/>
        <end position="351"/>
    </location>
</feature>
<dbReference type="Pfam" id="PF19289">
    <property type="entry name" value="PmbA_TldD_3rd"/>
    <property type="match status" value="1"/>
</dbReference>
<dbReference type="InterPro" id="IPR045570">
    <property type="entry name" value="Metalloprtase-TldD/E_cen_dom"/>
</dbReference>
<dbReference type="GO" id="GO:0008237">
    <property type="term" value="F:metallopeptidase activity"/>
    <property type="evidence" value="ECO:0007669"/>
    <property type="project" value="InterPro"/>
</dbReference>
<name>A0AA87Q3F2_RHIRH</name>
<dbReference type="PANTHER" id="PTHR43421">
    <property type="entry name" value="METALLOPROTEASE PMBA"/>
    <property type="match status" value="1"/>
</dbReference>
<dbReference type="AlphaFoldDB" id="A0AA87Q3F2"/>
<gene>
    <name evidence="6" type="ORF">RRH01S_09_01610</name>
</gene>
<evidence type="ECO:0000313" key="6">
    <source>
        <dbReference type="EMBL" id="GAJ94846.1"/>
    </source>
</evidence>
<organism evidence="6 7">
    <name type="scientific">Rhizobium rhizogenes NBRC 13257</name>
    <dbReference type="NCBI Taxonomy" id="1220581"/>
    <lineage>
        <taxon>Bacteria</taxon>
        <taxon>Pseudomonadati</taxon>
        <taxon>Pseudomonadota</taxon>
        <taxon>Alphaproteobacteria</taxon>
        <taxon>Hyphomicrobiales</taxon>
        <taxon>Rhizobiaceae</taxon>
        <taxon>Rhizobium/Agrobacterium group</taxon>
        <taxon>Rhizobium</taxon>
    </lineage>
</organism>
<dbReference type="InterPro" id="IPR036059">
    <property type="entry name" value="TldD/PmbA_sf"/>
</dbReference>
<feature type="domain" description="Metalloprotease TldD/E central" evidence="5">
    <location>
        <begin position="119"/>
        <end position="223"/>
    </location>
</feature>
<proteinExistence type="inferred from homology"/>
<evidence type="ECO:0000259" key="3">
    <source>
        <dbReference type="Pfam" id="PF01523"/>
    </source>
</evidence>
<evidence type="ECO:0000313" key="7">
    <source>
        <dbReference type="Proteomes" id="UP000026941"/>
    </source>
</evidence>
<comment type="similarity">
    <text evidence="1">Belongs to the peptidase U62 family.</text>
</comment>
<evidence type="ECO:0000256" key="2">
    <source>
        <dbReference type="SAM" id="MobiDB-lite"/>
    </source>
</evidence>
<dbReference type="SUPFAM" id="SSF111283">
    <property type="entry name" value="Putative modulator of DNA gyrase, PmbA/TldD"/>
    <property type="match status" value="1"/>
</dbReference>
<accession>A0AA87Q3F2</accession>
<feature type="domain" description="Metalloprotease TldD/E N-terminal" evidence="3">
    <location>
        <begin position="29"/>
        <end position="91"/>
    </location>
</feature>
<dbReference type="GO" id="GO:0006508">
    <property type="term" value="P:proteolysis"/>
    <property type="evidence" value="ECO:0007669"/>
    <property type="project" value="InterPro"/>
</dbReference>
<evidence type="ECO:0000259" key="5">
    <source>
        <dbReference type="Pfam" id="PF19290"/>
    </source>
</evidence>
<dbReference type="Pfam" id="PF01523">
    <property type="entry name" value="PmbA_TldD_1st"/>
    <property type="match status" value="1"/>
</dbReference>
<dbReference type="InterPro" id="IPR047657">
    <property type="entry name" value="PmbA"/>
</dbReference>
<evidence type="ECO:0000256" key="1">
    <source>
        <dbReference type="ARBA" id="ARBA00005836"/>
    </source>
</evidence>
<dbReference type="InterPro" id="IPR035068">
    <property type="entry name" value="TldD/PmbA_N"/>
</dbReference>
<dbReference type="EMBL" id="BAYX01000009">
    <property type="protein sequence ID" value="GAJ94846.1"/>
    <property type="molecule type" value="Genomic_DNA"/>
</dbReference>
<protein>
    <submittedName>
        <fullName evidence="6">PmbA protein</fullName>
    </submittedName>
</protein>
<feature type="region of interest" description="Disordered" evidence="2">
    <location>
        <begin position="331"/>
        <end position="352"/>
    </location>
</feature>
<evidence type="ECO:0000259" key="4">
    <source>
        <dbReference type="Pfam" id="PF19289"/>
    </source>
</evidence>
<sequence length="449" mass="47435">MSSEIDSATLLSRASQLIDFARKAGADAADAVVVRSRSQSVSVRLGKVEGTESSESDDFSLRVFVGNRVASVSANPGFDLQALAERAVTMATVSPEDPFVCLADETDLAKTYPDLDLFDPTEVSSAELREAALAMEEAALAVPGVSNSSGSGASAGMGGMVLVTSHGFAGHYMGSRFSRSVSVIAGEGTGMERDYDFDSRLYFADLDASEEIGRRAGERVIKRVNPRQVPTGKDVTVVFDPRVARGFVGHIAGAINGASVARKSSFLRDKMGQQVLKAGLSITDDPLIVRGSASRPFDGEGVTGKRLVMIEDGVLKQWFLSTSTAREIGGLKTNGRGARGGTSVSPSSTNLALEPGDISPEELIRNVGNGFYVTELIGQGVNMLTGEYSRGATGFWIENGELTFAVSEVTIASNLKDMFMRVTQANDIDRDFSVAAPTLAIEGMTLAGR</sequence>
<dbReference type="GO" id="GO:0005829">
    <property type="term" value="C:cytosol"/>
    <property type="evidence" value="ECO:0007669"/>
    <property type="project" value="TreeGrafter"/>
</dbReference>
<dbReference type="Gene3D" id="3.30.2290.10">
    <property type="entry name" value="PmbA/TldD superfamily"/>
    <property type="match status" value="1"/>
</dbReference>
<dbReference type="InterPro" id="IPR002510">
    <property type="entry name" value="Metalloprtase-TldD/E_N"/>
</dbReference>